<reference evidence="4 5" key="1">
    <citation type="submission" date="2017-05" db="EMBL/GenBank/DDBJ databases">
        <authorList>
            <person name="Varghese N."/>
            <person name="Submissions S."/>
        </authorList>
    </citation>
    <scope>NUCLEOTIDE SEQUENCE [LARGE SCALE GENOMIC DNA]</scope>
    <source>
        <strain evidence="4 5">DSM 21342</strain>
    </source>
</reference>
<protein>
    <recommendedName>
        <fullName evidence="3">Pirin N-terminal domain-containing protein</fullName>
    </recommendedName>
</protein>
<sequence>MKLAIYTRDKQVDGSFNDGTILEKKPIGFPQEGGKLMPYSNLFYWAHAWARKTSTIPEHPHKAFEILSFVLEGEIDHYDNKLKSWVKLHAGDIQIIRAGKGISHAEKLYQGTSIFQIWFDPNFFKTIQTDPSYNDYHSDIFPIIDKNGFVRKILKGRGSPLQMESEGVEIEEIKFKASDVMMDLSPESIHSFFVLSGSLSISGKKLLTEDFFIVSNTSQVVIRNAIGATLFLISTPLHLSYQTYAERYLSNEQSSA</sequence>
<proteinExistence type="inferred from homology"/>
<dbReference type="InterPro" id="IPR011051">
    <property type="entry name" value="RmlC_Cupin_sf"/>
</dbReference>
<keyword evidence="5" id="KW-1185">Reference proteome</keyword>
<dbReference type="PANTHER" id="PTHR13903">
    <property type="entry name" value="PIRIN-RELATED"/>
    <property type="match status" value="1"/>
</dbReference>
<evidence type="ECO:0000259" key="3">
    <source>
        <dbReference type="Pfam" id="PF02678"/>
    </source>
</evidence>
<dbReference type="AlphaFoldDB" id="A0A521BC24"/>
<dbReference type="InterPro" id="IPR014710">
    <property type="entry name" value="RmlC-like_jellyroll"/>
</dbReference>
<dbReference type="Pfam" id="PF02678">
    <property type="entry name" value="Pirin"/>
    <property type="match status" value="1"/>
</dbReference>
<dbReference type="RefSeq" id="WP_142601518.1">
    <property type="nucleotide sequence ID" value="NZ_FXSZ01000002.1"/>
</dbReference>
<evidence type="ECO:0000313" key="5">
    <source>
        <dbReference type="Proteomes" id="UP000315971"/>
    </source>
</evidence>
<dbReference type="EMBL" id="FXSZ01000002">
    <property type="protein sequence ID" value="SMO44626.1"/>
    <property type="molecule type" value="Genomic_DNA"/>
</dbReference>
<name>A0A521BC24_9SPHI</name>
<dbReference type="InterPro" id="IPR003829">
    <property type="entry name" value="Pirin_N_dom"/>
</dbReference>
<dbReference type="InterPro" id="IPR012093">
    <property type="entry name" value="Pirin"/>
</dbReference>
<evidence type="ECO:0000256" key="2">
    <source>
        <dbReference type="RuleBase" id="RU003457"/>
    </source>
</evidence>
<gene>
    <name evidence="4" type="ORF">SAMN06265350_10280</name>
</gene>
<feature type="domain" description="Pirin N-terminal" evidence="3">
    <location>
        <begin position="54"/>
        <end position="118"/>
    </location>
</feature>
<dbReference type="SUPFAM" id="SSF51182">
    <property type="entry name" value="RmlC-like cupins"/>
    <property type="match status" value="1"/>
</dbReference>
<organism evidence="4 5">
    <name type="scientific">Solitalea koreensis</name>
    <dbReference type="NCBI Taxonomy" id="543615"/>
    <lineage>
        <taxon>Bacteria</taxon>
        <taxon>Pseudomonadati</taxon>
        <taxon>Bacteroidota</taxon>
        <taxon>Sphingobacteriia</taxon>
        <taxon>Sphingobacteriales</taxon>
        <taxon>Sphingobacteriaceae</taxon>
        <taxon>Solitalea</taxon>
    </lineage>
</organism>
<dbReference type="Proteomes" id="UP000315971">
    <property type="component" value="Unassembled WGS sequence"/>
</dbReference>
<evidence type="ECO:0000256" key="1">
    <source>
        <dbReference type="ARBA" id="ARBA00008416"/>
    </source>
</evidence>
<dbReference type="PANTHER" id="PTHR13903:SF8">
    <property type="entry name" value="PIRIN"/>
    <property type="match status" value="1"/>
</dbReference>
<comment type="similarity">
    <text evidence="1 2">Belongs to the pirin family.</text>
</comment>
<accession>A0A521BC24</accession>
<dbReference type="Gene3D" id="2.60.120.10">
    <property type="entry name" value="Jelly Rolls"/>
    <property type="match status" value="1"/>
</dbReference>
<evidence type="ECO:0000313" key="4">
    <source>
        <dbReference type="EMBL" id="SMO44626.1"/>
    </source>
</evidence>
<dbReference type="OrthoDB" id="321327at2"/>